<dbReference type="Proteomes" id="UP000609802">
    <property type="component" value="Unassembled WGS sequence"/>
</dbReference>
<dbReference type="InterPro" id="IPR029000">
    <property type="entry name" value="Cyclophilin-like_dom_sf"/>
</dbReference>
<evidence type="ECO:0000256" key="2">
    <source>
        <dbReference type="ARBA" id="ARBA00023110"/>
    </source>
</evidence>
<evidence type="ECO:0000256" key="3">
    <source>
        <dbReference type="ARBA" id="ARBA00023235"/>
    </source>
</evidence>
<sequence>MSETHTKRDKMTFWIAFLAGVAIVVGYAIYTLWPREPAPADLSALGDAPKLELSIAGQGQGTVVITLRPDLAPQHVERIVTLAREGAYDNVVFHRVIDGFMAQTGDVEFGKADGNGGRAGMGGSSYPDLPAEFSDEPFVEGVVGMARAQSPNSANSQFFIMFAPGPFLDGKYTVVGHVTEGMDVVHAIKRGDGPNGAVTSQPDVITEARVAD</sequence>
<name>A0ABQ3IMV2_9RHOB</name>
<comment type="similarity">
    <text evidence="1 4">Belongs to the cyclophilin-type PPIase family.</text>
</comment>
<dbReference type="PANTHER" id="PTHR45625:SF4">
    <property type="entry name" value="PEPTIDYLPROLYL ISOMERASE DOMAIN AND WD REPEAT-CONTAINING PROTEIN 1"/>
    <property type="match status" value="1"/>
</dbReference>
<dbReference type="InterPro" id="IPR002130">
    <property type="entry name" value="Cyclophilin-type_PPIase_dom"/>
</dbReference>
<dbReference type="CDD" id="cd00317">
    <property type="entry name" value="cyclophilin"/>
    <property type="match status" value="1"/>
</dbReference>
<evidence type="ECO:0000256" key="5">
    <source>
        <dbReference type="SAM" id="Phobius"/>
    </source>
</evidence>
<reference evidence="8" key="1">
    <citation type="journal article" date="2019" name="Int. J. Syst. Evol. Microbiol.">
        <title>The Global Catalogue of Microorganisms (GCM) 10K type strain sequencing project: providing services to taxonomists for standard genome sequencing and annotation.</title>
        <authorList>
            <consortium name="The Broad Institute Genomics Platform"/>
            <consortium name="The Broad Institute Genome Sequencing Center for Infectious Disease"/>
            <person name="Wu L."/>
            <person name="Ma J."/>
        </authorList>
    </citation>
    <scope>NUCLEOTIDE SEQUENCE [LARGE SCALE GENOMIC DNA]</scope>
    <source>
        <strain evidence="8">KCTC 42443</strain>
    </source>
</reference>
<accession>A0ABQ3IMV2</accession>
<evidence type="ECO:0000256" key="1">
    <source>
        <dbReference type="ARBA" id="ARBA00007365"/>
    </source>
</evidence>
<keyword evidence="8" id="KW-1185">Reference proteome</keyword>
<comment type="function">
    <text evidence="4">PPIases accelerate the folding of proteins. It catalyzes the cis-trans isomerization of proline imidic peptide bonds in oligopeptides.</text>
</comment>
<dbReference type="PANTHER" id="PTHR45625">
    <property type="entry name" value="PEPTIDYL-PROLYL CIS-TRANS ISOMERASE-RELATED"/>
    <property type="match status" value="1"/>
</dbReference>
<comment type="catalytic activity">
    <reaction evidence="4">
        <text>[protein]-peptidylproline (omega=180) = [protein]-peptidylproline (omega=0)</text>
        <dbReference type="Rhea" id="RHEA:16237"/>
        <dbReference type="Rhea" id="RHEA-COMP:10747"/>
        <dbReference type="Rhea" id="RHEA-COMP:10748"/>
        <dbReference type="ChEBI" id="CHEBI:83833"/>
        <dbReference type="ChEBI" id="CHEBI:83834"/>
        <dbReference type="EC" id="5.2.1.8"/>
    </reaction>
</comment>
<dbReference type="Pfam" id="PF00160">
    <property type="entry name" value="Pro_isomerase"/>
    <property type="match status" value="1"/>
</dbReference>
<dbReference type="PROSITE" id="PS50072">
    <property type="entry name" value="CSA_PPIASE_2"/>
    <property type="match status" value="1"/>
</dbReference>
<dbReference type="GO" id="GO:0016853">
    <property type="term" value="F:isomerase activity"/>
    <property type="evidence" value="ECO:0007669"/>
    <property type="project" value="UniProtKB-KW"/>
</dbReference>
<keyword evidence="5" id="KW-1133">Transmembrane helix</keyword>
<dbReference type="RefSeq" id="WP_229836387.1">
    <property type="nucleotide sequence ID" value="NZ_BNCH01000001.1"/>
</dbReference>
<protein>
    <recommendedName>
        <fullName evidence="4">Peptidyl-prolyl cis-trans isomerase</fullName>
        <shortName evidence="4">PPIase</shortName>
        <ecNumber evidence="4">5.2.1.8</ecNumber>
    </recommendedName>
</protein>
<evidence type="ECO:0000313" key="8">
    <source>
        <dbReference type="Proteomes" id="UP000609802"/>
    </source>
</evidence>
<feature type="domain" description="PPIase cyclophilin-type" evidence="6">
    <location>
        <begin position="50"/>
        <end position="210"/>
    </location>
</feature>
<evidence type="ECO:0000259" key="6">
    <source>
        <dbReference type="PROSITE" id="PS50072"/>
    </source>
</evidence>
<dbReference type="EMBL" id="BNCH01000001">
    <property type="protein sequence ID" value="GHE86284.1"/>
    <property type="molecule type" value="Genomic_DNA"/>
</dbReference>
<dbReference type="InterPro" id="IPR020892">
    <property type="entry name" value="Cyclophilin-type_PPIase_CS"/>
</dbReference>
<feature type="transmembrane region" description="Helical" evidence="5">
    <location>
        <begin position="12"/>
        <end position="33"/>
    </location>
</feature>
<keyword evidence="5" id="KW-0472">Membrane</keyword>
<proteinExistence type="inferred from homology"/>
<dbReference type="Gene3D" id="2.40.100.10">
    <property type="entry name" value="Cyclophilin-like"/>
    <property type="match status" value="1"/>
</dbReference>
<dbReference type="SUPFAM" id="SSF50891">
    <property type="entry name" value="Cyclophilin-like"/>
    <property type="match status" value="1"/>
</dbReference>
<keyword evidence="5" id="KW-0812">Transmembrane</keyword>
<evidence type="ECO:0000256" key="4">
    <source>
        <dbReference type="RuleBase" id="RU363019"/>
    </source>
</evidence>
<comment type="caution">
    <text evidence="7">The sequence shown here is derived from an EMBL/GenBank/DDBJ whole genome shotgun (WGS) entry which is preliminary data.</text>
</comment>
<organism evidence="7 8">
    <name type="scientific">Aliiroseovarius zhejiangensis</name>
    <dbReference type="NCBI Taxonomy" id="1632025"/>
    <lineage>
        <taxon>Bacteria</taxon>
        <taxon>Pseudomonadati</taxon>
        <taxon>Pseudomonadota</taxon>
        <taxon>Alphaproteobacteria</taxon>
        <taxon>Rhodobacterales</taxon>
        <taxon>Paracoccaceae</taxon>
        <taxon>Aliiroseovarius</taxon>
    </lineage>
</organism>
<dbReference type="PROSITE" id="PS00170">
    <property type="entry name" value="CSA_PPIASE_1"/>
    <property type="match status" value="1"/>
</dbReference>
<gene>
    <name evidence="7" type="ORF">GCM10016455_02290</name>
</gene>
<evidence type="ECO:0000313" key="7">
    <source>
        <dbReference type="EMBL" id="GHE86284.1"/>
    </source>
</evidence>
<keyword evidence="3 4" id="KW-0413">Isomerase</keyword>
<dbReference type="InterPro" id="IPR044666">
    <property type="entry name" value="Cyclophilin_A-like"/>
</dbReference>
<dbReference type="PRINTS" id="PR00153">
    <property type="entry name" value="CSAPPISMRASE"/>
</dbReference>
<dbReference type="EC" id="5.2.1.8" evidence="4"/>
<keyword evidence="2 4" id="KW-0697">Rotamase</keyword>